<reference evidence="3" key="1">
    <citation type="submission" date="2022-07" db="EMBL/GenBank/DDBJ databases">
        <title>Characterization of the Novel Bacterium Alteromonas immobilis LMIT006 and Alteromonas gregis LMIT007.</title>
        <authorList>
            <person name="Lin X."/>
        </authorList>
    </citation>
    <scope>NUCLEOTIDE SEQUENCE</scope>
    <source>
        <strain evidence="3">LMIT007</strain>
    </source>
</reference>
<feature type="compositionally biased region" description="Acidic residues" evidence="1">
    <location>
        <begin position="134"/>
        <end position="157"/>
    </location>
</feature>
<dbReference type="InterPro" id="IPR028946">
    <property type="entry name" value="Ntox44"/>
</dbReference>
<comment type="caution">
    <text evidence="3">The sequence shown here is derived from an EMBL/GenBank/DDBJ whole genome shotgun (WGS) entry which is preliminary data.</text>
</comment>
<gene>
    <name evidence="3" type="ORF">NLF92_11520</name>
</gene>
<protein>
    <submittedName>
        <fullName evidence="3">Polymorphic toxin type 44 domain-containing protein</fullName>
    </submittedName>
</protein>
<organism evidence="3 4">
    <name type="scientific">Opacimonas viscosa</name>
    <dbReference type="NCBI Taxonomy" id="2961944"/>
    <lineage>
        <taxon>Bacteria</taxon>
        <taxon>Pseudomonadati</taxon>
        <taxon>Pseudomonadota</taxon>
        <taxon>Gammaproteobacteria</taxon>
        <taxon>Alteromonadales</taxon>
        <taxon>Alteromonadaceae</taxon>
        <taxon>Opacimonas</taxon>
    </lineage>
</organism>
<dbReference type="Proteomes" id="UP001165413">
    <property type="component" value="Unassembled WGS sequence"/>
</dbReference>
<feature type="domain" description="Bacterial toxin 44" evidence="2">
    <location>
        <begin position="40"/>
        <end position="131"/>
    </location>
</feature>
<dbReference type="Pfam" id="PF15607">
    <property type="entry name" value="Ntox44"/>
    <property type="match status" value="1"/>
</dbReference>
<evidence type="ECO:0000256" key="1">
    <source>
        <dbReference type="SAM" id="MobiDB-lite"/>
    </source>
</evidence>
<evidence type="ECO:0000259" key="2">
    <source>
        <dbReference type="Pfam" id="PF15607"/>
    </source>
</evidence>
<dbReference type="AlphaFoldDB" id="A0AA41WZW6"/>
<name>A0AA41WZW6_9ALTE</name>
<accession>A0AA41WZW6</accession>
<feature type="region of interest" description="Disordered" evidence="1">
    <location>
        <begin position="131"/>
        <end position="165"/>
    </location>
</feature>
<proteinExistence type="predicted"/>
<sequence length="202" mass="21710">MNLELRKLEQISALIDFAYPETSAAVKVLFMVDNFGPGKQYDFKSHGDYSLAKENAGNWFYGAGASAMGYSDSEVRAAAGVVQQYTDYKTDPNIDFQDFVQNTIEALANPPHFNDNPSDVPLVGGGLDYYDGPFDSDDDQTDNPDSCYESEDVESIGDDQSGINNGGRGVGGGWLSIGSFIGASRCIGNCEIPPGKVTVTDL</sequence>
<keyword evidence="4" id="KW-1185">Reference proteome</keyword>
<evidence type="ECO:0000313" key="4">
    <source>
        <dbReference type="Proteomes" id="UP001165413"/>
    </source>
</evidence>
<dbReference type="RefSeq" id="WP_254102091.1">
    <property type="nucleotide sequence ID" value="NZ_JANATA010000024.1"/>
</dbReference>
<dbReference type="EMBL" id="JANATA010000024">
    <property type="protein sequence ID" value="MCP3429574.1"/>
    <property type="molecule type" value="Genomic_DNA"/>
</dbReference>
<evidence type="ECO:0000313" key="3">
    <source>
        <dbReference type="EMBL" id="MCP3429574.1"/>
    </source>
</evidence>